<dbReference type="Proteomes" id="UP000836597">
    <property type="component" value="Chromosome"/>
</dbReference>
<evidence type="ECO:0000256" key="4">
    <source>
        <dbReference type="ARBA" id="ARBA00022692"/>
    </source>
</evidence>
<feature type="transmembrane region" description="Helical" evidence="7">
    <location>
        <begin position="361"/>
        <end position="380"/>
    </location>
</feature>
<dbReference type="PANTHER" id="PTHR43124:SF3">
    <property type="entry name" value="CHLORAMPHENICOL EFFLUX PUMP RV0191"/>
    <property type="match status" value="1"/>
</dbReference>
<evidence type="ECO:0000256" key="6">
    <source>
        <dbReference type="ARBA" id="ARBA00023136"/>
    </source>
</evidence>
<dbReference type="GO" id="GO:0022857">
    <property type="term" value="F:transmembrane transporter activity"/>
    <property type="evidence" value="ECO:0007669"/>
    <property type="project" value="InterPro"/>
</dbReference>
<dbReference type="InterPro" id="IPR020846">
    <property type="entry name" value="MFS_dom"/>
</dbReference>
<feature type="transmembrane region" description="Helical" evidence="7">
    <location>
        <begin position="239"/>
        <end position="259"/>
    </location>
</feature>
<feature type="transmembrane region" description="Helical" evidence="7">
    <location>
        <begin position="162"/>
        <end position="181"/>
    </location>
</feature>
<feature type="transmembrane region" description="Helical" evidence="7">
    <location>
        <begin position="5"/>
        <end position="24"/>
    </location>
</feature>
<feature type="transmembrane region" description="Helical" evidence="7">
    <location>
        <begin position="215"/>
        <end position="233"/>
    </location>
</feature>
<keyword evidence="2" id="KW-0813">Transport</keyword>
<dbReference type="SUPFAM" id="SSF103473">
    <property type="entry name" value="MFS general substrate transporter"/>
    <property type="match status" value="1"/>
</dbReference>
<dbReference type="InterPro" id="IPR011701">
    <property type="entry name" value="MFS"/>
</dbReference>
<feature type="transmembrane region" description="Helical" evidence="7">
    <location>
        <begin position="130"/>
        <end position="150"/>
    </location>
</feature>
<reference evidence="9" key="2">
    <citation type="submission" date="2020-01" db="EMBL/GenBank/DDBJ databases">
        <authorList>
            <person name="Hornung B."/>
        </authorList>
    </citation>
    <scope>NUCLEOTIDE SEQUENCE</scope>
    <source>
        <strain evidence="9">PacBioINE</strain>
    </source>
</reference>
<evidence type="ECO:0000256" key="1">
    <source>
        <dbReference type="ARBA" id="ARBA00004651"/>
    </source>
</evidence>
<keyword evidence="4 7" id="KW-0812">Transmembrane</keyword>
<keyword evidence="11" id="KW-1185">Reference proteome</keyword>
<feature type="transmembrane region" description="Helical" evidence="7">
    <location>
        <begin position="98"/>
        <end position="118"/>
    </location>
</feature>
<proteinExistence type="predicted"/>
<feature type="transmembrane region" description="Helical" evidence="7">
    <location>
        <begin position="266"/>
        <end position="286"/>
    </location>
</feature>
<sequence>MKRKYLIEFILFFSYALFAMAWSGGDAFMAPIMKAMGIHNLASASFISTSVTFAKIVGTAIAAWVALKLGIRNAFSLASLMIAMSILTPFSANYSVLLASRFLMGLGGALVVVYFNPIVMQWFEPEERPLVNGLNAVAFNVGTAIVMFFFKNFIGIFGGWRQTLVALSLASIVFFVLWLVFGKYKEDKTASPNVRPLDENYSFIDGLKDPFNWKFALTYSGLLAFYIVLFTFYPTAGISQAKIVILMGIVGAVLGIIYSRKVAKRIPVIKISGLIQIVSIIGLNFSGNNATLATISAAVLGIFMFLPMTALVTLAQEMPNMTPRKISVTFSLFWSISYIVATVVPTLFGAIVDANHGDFKMAFVFITIVECSFFVGSFFLPEPSKLRD</sequence>
<dbReference type="CDD" id="cd06174">
    <property type="entry name" value="MFS"/>
    <property type="match status" value="1"/>
</dbReference>
<organism evidence="9">
    <name type="scientific">Acididesulfobacillus acetoxydans</name>
    <dbReference type="NCBI Taxonomy" id="1561005"/>
    <lineage>
        <taxon>Bacteria</taxon>
        <taxon>Bacillati</taxon>
        <taxon>Bacillota</taxon>
        <taxon>Clostridia</taxon>
        <taxon>Eubacteriales</taxon>
        <taxon>Peptococcaceae</taxon>
        <taxon>Acididesulfobacillus</taxon>
    </lineage>
</organism>
<dbReference type="RefSeq" id="WP_240986118.1">
    <property type="nucleotide sequence ID" value="NZ_CDGJ01000027.1"/>
</dbReference>
<feature type="transmembrane region" description="Helical" evidence="7">
    <location>
        <begin position="292"/>
        <end position="314"/>
    </location>
</feature>
<evidence type="ECO:0000256" key="3">
    <source>
        <dbReference type="ARBA" id="ARBA00022475"/>
    </source>
</evidence>
<dbReference type="Pfam" id="PF07690">
    <property type="entry name" value="MFS_1"/>
    <property type="match status" value="1"/>
</dbReference>
<evidence type="ECO:0000313" key="11">
    <source>
        <dbReference type="Proteomes" id="UP001071230"/>
    </source>
</evidence>
<comment type="subcellular location">
    <subcellularLocation>
        <location evidence="1">Cell membrane</location>
        <topology evidence="1">Multi-pass membrane protein</topology>
    </subcellularLocation>
</comment>
<evidence type="ECO:0000313" key="9">
    <source>
        <dbReference type="EMBL" id="CAA7602799.1"/>
    </source>
</evidence>
<keyword evidence="6 7" id="KW-0472">Membrane</keyword>
<evidence type="ECO:0000313" key="10">
    <source>
        <dbReference type="EMBL" id="CEJ06344.1"/>
    </source>
</evidence>
<dbReference type="PANTHER" id="PTHR43124">
    <property type="entry name" value="PURINE EFFLUX PUMP PBUE"/>
    <property type="match status" value="1"/>
</dbReference>
<dbReference type="Gene3D" id="1.20.1250.20">
    <property type="entry name" value="MFS general substrate transporter like domains"/>
    <property type="match status" value="1"/>
</dbReference>
<evidence type="ECO:0000259" key="8">
    <source>
        <dbReference type="PROSITE" id="PS50850"/>
    </source>
</evidence>
<evidence type="ECO:0000256" key="7">
    <source>
        <dbReference type="SAM" id="Phobius"/>
    </source>
</evidence>
<keyword evidence="3" id="KW-1003">Cell membrane</keyword>
<accession>A0A8S0W9R0</accession>
<protein>
    <submittedName>
        <fullName evidence="9">Major facilitator superfamily transporter</fullName>
    </submittedName>
    <submittedName>
        <fullName evidence="10">Major facilitator transporter</fullName>
    </submittedName>
</protein>
<feature type="transmembrane region" description="Helical" evidence="7">
    <location>
        <begin position="44"/>
        <end position="67"/>
    </location>
</feature>
<gene>
    <name evidence="10" type="ORF">DEACI_0792</name>
    <name evidence="9" type="ORF">DEACI_3478</name>
</gene>
<dbReference type="Proteomes" id="UP001071230">
    <property type="component" value="Unassembled WGS sequence"/>
</dbReference>
<evidence type="ECO:0000256" key="2">
    <source>
        <dbReference type="ARBA" id="ARBA00022448"/>
    </source>
</evidence>
<feature type="transmembrane region" description="Helical" evidence="7">
    <location>
        <begin position="74"/>
        <end position="92"/>
    </location>
</feature>
<dbReference type="InterPro" id="IPR050189">
    <property type="entry name" value="MFS_Efflux_Transporters"/>
</dbReference>
<keyword evidence="5 7" id="KW-1133">Transmembrane helix</keyword>
<feature type="transmembrane region" description="Helical" evidence="7">
    <location>
        <begin position="326"/>
        <end position="349"/>
    </location>
</feature>
<feature type="domain" description="Major facilitator superfamily (MFS) profile" evidence="8">
    <location>
        <begin position="1"/>
        <end position="385"/>
    </location>
</feature>
<dbReference type="EMBL" id="CDGJ01000027">
    <property type="protein sequence ID" value="CEJ06344.1"/>
    <property type="molecule type" value="Genomic_DNA"/>
</dbReference>
<dbReference type="GO" id="GO:0005886">
    <property type="term" value="C:plasma membrane"/>
    <property type="evidence" value="ECO:0007669"/>
    <property type="project" value="UniProtKB-SubCell"/>
</dbReference>
<dbReference type="PROSITE" id="PS50850">
    <property type="entry name" value="MFS"/>
    <property type="match status" value="1"/>
</dbReference>
<dbReference type="EMBL" id="LR746496">
    <property type="protein sequence ID" value="CAA7602799.1"/>
    <property type="molecule type" value="Genomic_DNA"/>
</dbReference>
<reference evidence="10" key="1">
    <citation type="submission" date="2014-11" db="EMBL/GenBank/DDBJ databases">
        <authorList>
            <person name="Hornung B.V."/>
        </authorList>
    </citation>
    <scope>NUCLEOTIDE SEQUENCE</scope>
    <source>
        <strain evidence="10">INE</strain>
    </source>
</reference>
<dbReference type="AlphaFoldDB" id="A0A8S0W9R0"/>
<dbReference type="InterPro" id="IPR036259">
    <property type="entry name" value="MFS_trans_sf"/>
</dbReference>
<dbReference type="KEGG" id="aacx:DEACI_3478"/>
<name>A0A8S0W9R0_9FIRM</name>
<evidence type="ECO:0000256" key="5">
    <source>
        <dbReference type="ARBA" id="ARBA00022989"/>
    </source>
</evidence>